<sequence>MKAVILDTGCANLASLAFAVKRLGVEPLITREAADIRSADRIFLPGVGTAKAAMTALTERGLPELIREAHQPLLGICLGEQLLGRRSEETGGVGLLGLIDADVRQLNAPGLPLPHMGWNRVFPKFESPQAKLLFKNIEPGEWFYFVHSFAMPDGPAAIASCTYGESFAAAAASENFMGVQFHPERSGKAGAHLLANFLGAAA</sequence>
<dbReference type="FunFam" id="3.40.50.880:FF:000009">
    <property type="entry name" value="Imidazole glycerol phosphate synthase subunit HisH"/>
    <property type="match status" value="1"/>
</dbReference>
<dbReference type="GO" id="GO:0016829">
    <property type="term" value="F:lyase activity"/>
    <property type="evidence" value="ECO:0007669"/>
    <property type="project" value="UniProtKB-KW"/>
</dbReference>
<keyword evidence="15" id="KW-0808">Transferase</keyword>
<evidence type="ECO:0000256" key="7">
    <source>
        <dbReference type="ARBA" id="ARBA00022962"/>
    </source>
</evidence>
<comment type="subcellular location">
    <subcellularLocation>
        <location evidence="1 12">Cytoplasm</location>
    </subcellularLocation>
</comment>
<keyword evidence="16" id="KW-1185">Reference proteome</keyword>
<dbReference type="EMBL" id="ATCF01000012">
    <property type="protein sequence ID" value="EPE00084.1"/>
    <property type="molecule type" value="Genomic_DNA"/>
</dbReference>
<comment type="subunit">
    <text evidence="3 12">Heterodimer of HisH and HisF.</text>
</comment>
<dbReference type="GO" id="GO:0005737">
    <property type="term" value="C:cytoplasm"/>
    <property type="evidence" value="ECO:0007669"/>
    <property type="project" value="UniProtKB-SubCell"/>
</dbReference>
<accession>S3BFI1</accession>
<dbReference type="PATRIC" id="fig|1203554.3.peg.817"/>
<keyword evidence="8 12" id="KW-0368">Histidine biosynthesis</keyword>
<keyword evidence="6 12" id="KW-0378">Hydrolase</keyword>
<keyword evidence="7 12" id="KW-0315">Glutamine amidotransferase</keyword>
<evidence type="ECO:0000256" key="8">
    <source>
        <dbReference type="ARBA" id="ARBA00023102"/>
    </source>
</evidence>
<comment type="caution">
    <text evidence="15">The sequence shown here is derived from an EMBL/GenBank/DDBJ whole genome shotgun (WGS) entry which is preliminary data.</text>
</comment>
<feature type="active site" evidence="12 13">
    <location>
        <position position="184"/>
    </location>
</feature>
<dbReference type="UniPathway" id="UPA00031">
    <property type="reaction ID" value="UER00010"/>
</dbReference>
<organism evidence="15 16">
    <name type="scientific">Sutterella wadsworthensis HGA0223</name>
    <dbReference type="NCBI Taxonomy" id="1203554"/>
    <lineage>
        <taxon>Bacteria</taxon>
        <taxon>Pseudomonadati</taxon>
        <taxon>Pseudomonadota</taxon>
        <taxon>Betaproteobacteria</taxon>
        <taxon>Burkholderiales</taxon>
        <taxon>Sutterellaceae</taxon>
        <taxon>Sutterella</taxon>
    </lineage>
</organism>
<evidence type="ECO:0000256" key="12">
    <source>
        <dbReference type="HAMAP-Rule" id="MF_00278"/>
    </source>
</evidence>
<dbReference type="HOGENOM" id="CLU_071837_0_0_4"/>
<dbReference type="RefSeq" id="WP_016474142.1">
    <property type="nucleotide sequence ID" value="NZ_KE150480.1"/>
</dbReference>
<dbReference type="EC" id="3.5.1.2" evidence="12"/>
<evidence type="ECO:0000256" key="13">
    <source>
        <dbReference type="PIRSR" id="PIRSR000495-1"/>
    </source>
</evidence>
<evidence type="ECO:0000256" key="2">
    <source>
        <dbReference type="ARBA" id="ARBA00005091"/>
    </source>
</evidence>
<dbReference type="SUPFAM" id="SSF52317">
    <property type="entry name" value="Class I glutamine amidotransferase-like"/>
    <property type="match status" value="1"/>
</dbReference>
<evidence type="ECO:0000313" key="15">
    <source>
        <dbReference type="EMBL" id="EPE00084.1"/>
    </source>
</evidence>
<dbReference type="PANTHER" id="PTHR42701:SF1">
    <property type="entry name" value="IMIDAZOLE GLYCEROL PHOSPHATE SYNTHASE SUBUNIT HISH"/>
    <property type="match status" value="1"/>
</dbReference>
<protein>
    <recommendedName>
        <fullName evidence="12">Imidazole glycerol phosphate synthase subunit HisH</fullName>
        <ecNumber evidence="12">4.3.2.10</ecNumber>
    </recommendedName>
    <alternativeName>
        <fullName evidence="12">IGP synthase glutaminase subunit</fullName>
        <ecNumber evidence="12">3.5.1.2</ecNumber>
    </alternativeName>
    <alternativeName>
        <fullName evidence="12">IGP synthase subunit HisH</fullName>
    </alternativeName>
    <alternativeName>
        <fullName evidence="12">ImGP synthase subunit HisH</fullName>
        <shortName evidence="12">IGPS subunit HisH</shortName>
    </alternativeName>
</protein>
<evidence type="ECO:0000256" key="4">
    <source>
        <dbReference type="ARBA" id="ARBA00022490"/>
    </source>
</evidence>
<feature type="active site" evidence="12 13">
    <location>
        <position position="182"/>
    </location>
</feature>
<dbReference type="Proteomes" id="UP000014400">
    <property type="component" value="Unassembled WGS sequence"/>
</dbReference>
<dbReference type="InterPro" id="IPR017926">
    <property type="entry name" value="GATASE"/>
</dbReference>
<evidence type="ECO:0000313" key="16">
    <source>
        <dbReference type="Proteomes" id="UP000014400"/>
    </source>
</evidence>
<keyword evidence="9 12" id="KW-0456">Lyase</keyword>
<feature type="active site" description="Nucleophile" evidence="12 13">
    <location>
        <position position="77"/>
    </location>
</feature>
<dbReference type="InterPro" id="IPR010139">
    <property type="entry name" value="Imidazole-glycPsynth_HisH"/>
</dbReference>
<gene>
    <name evidence="12" type="primary">hisH</name>
    <name evidence="15" type="ORF">HMPREF1476_00813</name>
</gene>
<dbReference type="GO" id="GO:0000105">
    <property type="term" value="P:L-histidine biosynthetic process"/>
    <property type="evidence" value="ECO:0007669"/>
    <property type="project" value="UniProtKB-UniRule"/>
</dbReference>
<proteinExistence type="inferred from homology"/>
<evidence type="ECO:0000256" key="3">
    <source>
        <dbReference type="ARBA" id="ARBA00011152"/>
    </source>
</evidence>
<dbReference type="PANTHER" id="PTHR42701">
    <property type="entry name" value="IMIDAZOLE GLYCEROL PHOSPHATE SYNTHASE SUBUNIT HISH"/>
    <property type="match status" value="1"/>
</dbReference>
<dbReference type="STRING" id="1203554.HMPREF1476_00813"/>
<comment type="pathway">
    <text evidence="2 12">Amino-acid biosynthesis; L-histidine biosynthesis; L-histidine from 5-phospho-alpha-D-ribose 1-diphosphate: step 5/9.</text>
</comment>
<dbReference type="GO" id="GO:0004359">
    <property type="term" value="F:glutaminase activity"/>
    <property type="evidence" value="ECO:0007669"/>
    <property type="project" value="UniProtKB-EC"/>
</dbReference>
<feature type="domain" description="Glutamine amidotransferase" evidence="14">
    <location>
        <begin position="5"/>
        <end position="198"/>
    </location>
</feature>
<comment type="function">
    <text evidence="12">IGPS catalyzes the conversion of PRFAR and glutamine to IGP, AICAR and glutamate. The HisH subunit catalyzes the hydrolysis of glutamine to glutamate and ammonia as part of the synthesis of IGP and AICAR. The resulting ammonia molecule is channeled to the active site of HisF.</text>
</comment>
<evidence type="ECO:0000256" key="9">
    <source>
        <dbReference type="ARBA" id="ARBA00023239"/>
    </source>
</evidence>
<keyword evidence="4 12" id="KW-0963">Cytoplasm</keyword>
<comment type="catalytic activity">
    <reaction evidence="11 12">
        <text>L-glutamine + H2O = L-glutamate + NH4(+)</text>
        <dbReference type="Rhea" id="RHEA:15889"/>
        <dbReference type="ChEBI" id="CHEBI:15377"/>
        <dbReference type="ChEBI" id="CHEBI:28938"/>
        <dbReference type="ChEBI" id="CHEBI:29985"/>
        <dbReference type="ChEBI" id="CHEBI:58359"/>
        <dbReference type="EC" id="3.5.1.2"/>
    </reaction>
</comment>
<evidence type="ECO:0000259" key="14">
    <source>
        <dbReference type="Pfam" id="PF00117"/>
    </source>
</evidence>
<evidence type="ECO:0000256" key="1">
    <source>
        <dbReference type="ARBA" id="ARBA00004496"/>
    </source>
</evidence>
<dbReference type="GO" id="GO:0000107">
    <property type="term" value="F:imidazoleglycerol-phosphate synthase activity"/>
    <property type="evidence" value="ECO:0007669"/>
    <property type="project" value="UniProtKB-UniRule"/>
</dbReference>
<dbReference type="Gene3D" id="3.40.50.880">
    <property type="match status" value="1"/>
</dbReference>
<evidence type="ECO:0000256" key="6">
    <source>
        <dbReference type="ARBA" id="ARBA00022801"/>
    </source>
</evidence>
<comment type="catalytic activity">
    <reaction evidence="10 12">
        <text>5-[(5-phospho-1-deoxy-D-ribulos-1-ylimino)methylamino]-1-(5-phospho-beta-D-ribosyl)imidazole-4-carboxamide + L-glutamine = D-erythro-1-(imidazol-4-yl)glycerol 3-phosphate + 5-amino-1-(5-phospho-beta-D-ribosyl)imidazole-4-carboxamide + L-glutamate + H(+)</text>
        <dbReference type="Rhea" id="RHEA:24793"/>
        <dbReference type="ChEBI" id="CHEBI:15378"/>
        <dbReference type="ChEBI" id="CHEBI:29985"/>
        <dbReference type="ChEBI" id="CHEBI:58278"/>
        <dbReference type="ChEBI" id="CHEBI:58359"/>
        <dbReference type="ChEBI" id="CHEBI:58475"/>
        <dbReference type="ChEBI" id="CHEBI:58525"/>
        <dbReference type="EC" id="4.3.2.10"/>
    </reaction>
</comment>
<dbReference type="NCBIfam" id="TIGR01855">
    <property type="entry name" value="IMP_synth_hisH"/>
    <property type="match status" value="1"/>
</dbReference>
<dbReference type="EC" id="4.3.2.10" evidence="12"/>
<dbReference type="PROSITE" id="PS51273">
    <property type="entry name" value="GATASE_TYPE_1"/>
    <property type="match status" value="1"/>
</dbReference>
<dbReference type="Pfam" id="PF00117">
    <property type="entry name" value="GATase"/>
    <property type="match status" value="1"/>
</dbReference>
<keyword evidence="5 12" id="KW-0028">Amino-acid biosynthesis</keyword>
<dbReference type="AlphaFoldDB" id="S3BFI1"/>
<dbReference type="CDD" id="cd01748">
    <property type="entry name" value="GATase1_IGP_Synthase"/>
    <property type="match status" value="1"/>
</dbReference>
<dbReference type="PIRSF" id="PIRSF000495">
    <property type="entry name" value="Amidotransf_hisH"/>
    <property type="match status" value="1"/>
</dbReference>
<evidence type="ECO:0000256" key="10">
    <source>
        <dbReference type="ARBA" id="ARBA00047838"/>
    </source>
</evidence>
<reference evidence="15 16" key="1">
    <citation type="submission" date="2013-04" db="EMBL/GenBank/DDBJ databases">
        <title>The Genome Sequence of Sutterella wadsworthensis HGA0223.</title>
        <authorList>
            <consortium name="The Broad Institute Genomics Platform"/>
            <person name="Earl A."/>
            <person name="Ward D."/>
            <person name="Feldgarden M."/>
            <person name="Gevers D."/>
            <person name="Schmidt T.M."/>
            <person name="Dover J."/>
            <person name="Dai D."/>
            <person name="Walker B."/>
            <person name="Young S."/>
            <person name="Zeng Q."/>
            <person name="Gargeya S."/>
            <person name="Fitzgerald M."/>
            <person name="Haas B."/>
            <person name="Abouelleil A."/>
            <person name="Allen A.W."/>
            <person name="Alvarado L."/>
            <person name="Arachchi H.M."/>
            <person name="Berlin A.M."/>
            <person name="Chapman S.B."/>
            <person name="Gainer-Dewar J."/>
            <person name="Goldberg J."/>
            <person name="Griggs A."/>
            <person name="Gujja S."/>
            <person name="Hansen M."/>
            <person name="Howarth C."/>
            <person name="Imamovic A."/>
            <person name="Ireland A."/>
            <person name="Larimer J."/>
            <person name="McCowan C."/>
            <person name="Murphy C."/>
            <person name="Pearson M."/>
            <person name="Poon T.W."/>
            <person name="Priest M."/>
            <person name="Roberts A."/>
            <person name="Saif S."/>
            <person name="Shea T."/>
            <person name="Sisk P."/>
            <person name="Sykes S."/>
            <person name="Wortman J."/>
            <person name="Nusbaum C."/>
            <person name="Birren B."/>
        </authorList>
    </citation>
    <scope>NUCLEOTIDE SEQUENCE [LARGE SCALE GENOMIC DNA]</scope>
    <source>
        <strain evidence="15 16">HGA0223</strain>
    </source>
</reference>
<evidence type="ECO:0000256" key="5">
    <source>
        <dbReference type="ARBA" id="ARBA00022605"/>
    </source>
</evidence>
<dbReference type="InterPro" id="IPR029062">
    <property type="entry name" value="Class_I_gatase-like"/>
</dbReference>
<dbReference type="eggNOG" id="COG0118">
    <property type="taxonomic scope" value="Bacteria"/>
</dbReference>
<name>S3BFI1_9BURK</name>
<evidence type="ECO:0000256" key="11">
    <source>
        <dbReference type="ARBA" id="ARBA00049534"/>
    </source>
</evidence>
<dbReference type="HAMAP" id="MF_00278">
    <property type="entry name" value="HisH"/>
    <property type="match status" value="1"/>
</dbReference>